<keyword evidence="6" id="KW-1185">Reference proteome</keyword>
<dbReference type="Gene3D" id="3.90.228.10">
    <property type="match status" value="1"/>
</dbReference>
<dbReference type="InterPro" id="IPR036465">
    <property type="entry name" value="vWFA_dom_sf"/>
</dbReference>
<dbReference type="Proteomes" id="UP000678393">
    <property type="component" value="Unassembled WGS sequence"/>
</dbReference>
<dbReference type="Pfam" id="PF13768">
    <property type="entry name" value="VWA_3"/>
    <property type="match status" value="1"/>
</dbReference>
<reference evidence="5" key="1">
    <citation type="submission" date="2021-04" db="EMBL/GenBank/DDBJ databases">
        <authorList>
            <consortium name="Molecular Ecology Group"/>
        </authorList>
    </citation>
    <scope>NUCLEOTIDE SEQUENCE</scope>
</reference>
<protein>
    <recommendedName>
        <fullName evidence="1">Poly [ADP-ribose] polymerase</fullName>
        <shortName evidence="1">PARP</shortName>
        <ecNumber evidence="1">2.4.2.-</ecNumber>
    </recommendedName>
</protein>
<dbReference type="Pfam" id="PF08487">
    <property type="entry name" value="VIT"/>
    <property type="match status" value="1"/>
</dbReference>
<dbReference type="PROSITE" id="PS50234">
    <property type="entry name" value="VWFA"/>
    <property type="match status" value="1"/>
</dbReference>
<proteinExistence type="predicted"/>
<feature type="domain" description="VWFA" evidence="2">
    <location>
        <begin position="518"/>
        <end position="687"/>
    </location>
</feature>
<feature type="domain" description="PARP catalytic" evidence="3">
    <location>
        <begin position="18"/>
        <end position="222"/>
    </location>
</feature>
<dbReference type="EC" id="2.4.2.-" evidence="1"/>
<feature type="domain" description="VIT" evidence="4">
    <location>
        <begin position="254"/>
        <end position="384"/>
    </location>
</feature>
<dbReference type="AlphaFoldDB" id="A0A8S4A789"/>
<dbReference type="PROSITE" id="PS51468">
    <property type="entry name" value="VIT"/>
    <property type="match status" value="1"/>
</dbReference>
<dbReference type="EMBL" id="CAJHNH020006890">
    <property type="protein sequence ID" value="CAG5134171.1"/>
    <property type="molecule type" value="Genomic_DNA"/>
</dbReference>
<dbReference type="Pfam" id="PF00644">
    <property type="entry name" value="PARP"/>
    <property type="match status" value="1"/>
</dbReference>
<feature type="non-terminal residue" evidence="5">
    <location>
        <position position="1"/>
    </location>
</feature>
<gene>
    <name evidence="5" type="ORF">CUNI_LOCUS19729</name>
</gene>
<dbReference type="InterPro" id="IPR013694">
    <property type="entry name" value="VIT"/>
</dbReference>
<evidence type="ECO:0000259" key="3">
    <source>
        <dbReference type="PROSITE" id="PS51059"/>
    </source>
</evidence>
<dbReference type="OrthoDB" id="1729737at2759"/>
<dbReference type="PANTHER" id="PTHR46530">
    <property type="entry name" value="PROTEIN MONO-ADP-RIBOSYLTRANSFERASE PARP4"/>
    <property type="match status" value="1"/>
</dbReference>
<feature type="non-terminal residue" evidence="5">
    <location>
        <position position="827"/>
    </location>
</feature>
<evidence type="ECO:0000313" key="5">
    <source>
        <dbReference type="EMBL" id="CAG5134171.1"/>
    </source>
</evidence>
<dbReference type="PANTHER" id="PTHR46530:SF1">
    <property type="entry name" value="PROTEIN MONO-ADP-RIBOSYLTRANSFERASE PARP4"/>
    <property type="match status" value="1"/>
</dbReference>
<keyword evidence="1" id="KW-0520">NAD</keyword>
<evidence type="ECO:0000259" key="4">
    <source>
        <dbReference type="PROSITE" id="PS51468"/>
    </source>
</evidence>
<keyword evidence="1" id="KW-0808">Transferase</keyword>
<keyword evidence="1" id="KW-0328">Glycosyltransferase</keyword>
<dbReference type="GO" id="GO:0005737">
    <property type="term" value="C:cytoplasm"/>
    <property type="evidence" value="ECO:0007669"/>
    <property type="project" value="TreeGrafter"/>
</dbReference>
<dbReference type="InterPro" id="IPR002035">
    <property type="entry name" value="VWF_A"/>
</dbReference>
<accession>A0A8S4A789</accession>
<dbReference type="InterPro" id="IPR012317">
    <property type="entry name" value="Poly(ADP-ribose)pol_cat_dom"/>
</dbReference>
<dbReference type="PROSITE" id="PS51059">
    <property type="entry name" value="PARP_CATALYTIC"/>
    <property type="match status" value="1"/>
</dbReference>
<organism evidence="5 6">
    <name type="scientific">Candidula unifasciata</name>
    <dbReference type="NCBI Taxonomy" id="100452"/>
    <lineage>
        <taxon>Eukaryota</taxon>
        <taxon>Metazoa</taxon>
        <taxon>Spiralia</taxon>
        <taxon>Lophotrochozoa</taxon>
        <taxon>Mollusca</taxon>
        <taxon>Gastropoda</taxon>
        <taxon>Heterobranchia</taxon>
        <taxon>Euthyneura</taxon>
        <taxon>Panpulmonata</taxon>
        <taxon>Eupulmonata</taxon>
        <taxon>Stylommatophora</taxon>
        <taxon>Helicina</taxon>
        <taxon>Helicoidea</taxon>
        <taxon>Geomitridae</taxon>
        <taxon>Candidula</taxon>
    </lineage>
</organism>
<name>A0A8S4A789_9EUPU</name>
<dbReference type="SUPFAM" id="SSF53300">
    <property type="entry name" value="vWA-like"/>
    <property type="match status" value="1"/>
</dbReference>
<dbReference type="Gene3D" id="3.40.50.410">
    <property type="entry name" value="von Willebrand factor, type A domain"/>
    <property type="match status" value="1"/>
</dbReference>
<evidence type="ECO:0000256" key="1">
    <source>
        <dbReference type="RuleBase" id="RU362114"/>
    </source>
</evidence>
<dbReference type="SMART" id="SM00609">
    <property type="entry name" value="VIT"/>
    <property type="match status" value="1"/>
</dbReference>
<comment type="caution">
    <text evidence="5">The sequence shown here is derived from an EMBL/GenBank/DDBJ whole genome shotgun (WGS) entry which is preliminary data.</text>
</comment>
<sequence length="827" mass="92391">LIRDMISASEMTDYETRACVEAKYAALRCKITHITGRQREEIEDLVKSTIEGPSQDLRILNVFEVWRQAEDLDFRHDLDGKQLLFHSSKVENFVGILSRGLLLPKVVVDDFGGKRSDAGNLGSGIYFANSASTSVKYSSPSKIKGSRLLLINEVALGHSKDYTCHDTTLVAPPGGYNSTHGISRKREESSEFEHDEFVVYAVNQQRVRYLVEFTIRGDVVKPVEIINKIDNKIAHEALETATTDDVMGLDDPLSKIKPGLISTEDAEVKLYGVHIRARLIDLAGQVVILQEYCNNSQKAIEAKYVFPLEDTASVCGFEAFINGKHIIGEVKEKETAHKEYKKAISEGHGAYLMDQDVEAPDVFTVSVGNLPPGATVLIKITYVAELQVEGDNISFSLPAAVAPWKETSALKQSTQDELSSYKMTLSNTTVQVAVEMPFEIKNLHCPTHKIRVKQTACKAYVEMMNHQTFGSGFQLLISLAEIHVPRMWVESHPVNTDHRACMLTFYPEFESEEVTNGEIIIILDTSNSMKGSALLEARKVALLILQNVPLAWHFNVVRFGSDYEELFAAPRINKEENMQLAISFVQNSVANKGNTDVIKPLRSLFLLPRSDGQRNVFLISDGHINSDELVLRCANQNSMHTRVFSFGISTTCNRYFLKALSRVSGGSFEFFDTKTKSKWEPKVKSQIIKACQPGLTSVAVEWQQYDENLPMPVQAPRQITALFSGSRQIVYGFVANCTMATLKATVDGQEVSTVVSTSDLSVTEGLLVHRLTARAVIRDWEDGVLSNDRTQHEMAKMDLKNYIIDLSKKYSIVTQFTSFIAVENRVE</sequence>
<dbReference type="SUPFAM" id="SSF56399">
    <property type="entry name" value="ADP-ribosylation"/>
    <property type="match status" value="1"/>
</dbReference>
<dbReference type="SMART" id="SM00327">
    <property type="entry name" value="VWA"/>
    <property type="match status" value="1"/>
</dbReference>
<evidence type="ECO:0000259" key="2">
    <source>
        <dbReference type="PROSITE" id="PS50234"/>
    </source>
</evidence>
<dbReference type="GO" id="GO:0003950">
    <property type="term" value="F:NAD+ poly-ADP-ribosyltransferase activity"/>
    <property type="evidence" value="ECO:0007669"/>
    <property type="project" value="UniProtKB-UniRule"/>
</dbReference>
<evidence type="ECO:0000313" key="6">
    <source>
        <dbReference type="Proteomes" id="UP000678393"/>
    </source>
</evidence>
<dbReference type="InterPro" id="IPR031273">
    <property type="entry name" value="PARP4"/>
</dbReference>